<proteinExistence type="predicted"/>
<reference evidence="7 8" key="1">
    <citation type="submission" date="2019-01" db="EMBL/GenBank/DDBJ databases">
        <title>Draft genome sequence of Dictyobacter sp. Uno17.</title>
        <authorList>
            <person name="Wang C.M."/>
            <person name="Zheng Y."/>
            <person name="Sakai Y."/>
            <person name="Abe K."/>
            <person name="Yokota A."/>
            <person name="Yabe S."/>
        </authorList>
    </citation>
    <scope>NUCLEOTIDE SEQUENCE [LARGE SCALE GENOMIC DNA]</scope>
    <source>
        <strain evidence="7 8">Uno17</strain>
    </source>
</reference>
<keyword evidence="8" id="KW-1185">Reference proteome</keyword>
<dbReference type="InterPro" id="IPR013525">
    <property type="entry name" value="ABC2_TM"/>
</dbReference>
<dbReference type="AlphaFoldDB" id="A0A5A5T9C0"/>
<evidence type="ECO:0000259" key="6">
    <source>
        <dbReference type="Pfam" id="PF12698"/>
    </source>
</evidence>
<feature type="transmembrane region" description="Helical" evidence="5">
    <location>
        <begin position="266"/>
        <end position="291"/>
    </location>
</feature>
<evidence type="ECO:0000256" key="1">
    <source>
        <dbReference type="ARBA" id="ARBA00004141"/>
    </source>
</evidence>
<dbReference type="RefSeq" id="WP_172631919.1">
    <property type="nucleotide sequence ID" value="NZ_BIXY01000014.1"/>
</dbReference>
<comment type="subcellular location">
    <subcellularLocation>
        <location evidence="1">Membrane</location>
        <topology evidence="1">Multi-pass membrane protein</topology>
    </subcellularLocation>
</comment>
<sequence>MTLLSLVTKEMRLRLRRERSIWIIITYVLFMGLLGWLFLNNVSNNYTSPTTSGLSDVGTSLYTLLSQLQLFMIIFITPSLTATAINGEKERQTYEMLLCSRLSAFSLVLGKLGAGLINALLLIAASIPLFSLVFFFGGVAPTQVASSLLMYIVTALWLGALGIFCSTVFQRPAVSTVITYLIGLIWLLFPLILSIILLTSNSGYQFFLRYPTRAKLFLVWNPFVALSTSSASASNPFSTLLMLLNFGGYGNSGNSATPFYLGSWHLTYWTTYILISLGFSLCFFLLSMWMVKPRQHRLFKRKVKLATNQPENSSLSV</sequence>
<organism evidence="7 8">
    <name type="scientific">Dictyobacter arantiisoli</name>
    <dbReference type="NCBI Taxonomy" id="2014874"/>
    <lineage>
        <taxon>Bacteria</taxon>
        <taxon>Bacillati</taxon>
        <taxon>Chloroflexota</taxon>
        <taxon>Ktedonobacteria</taxon>
        <taxon>Ktedonobacterales</taxon>
        <taxon>Dictyobacteraceae</taxon>
        <taxon>Dictyobacter</taxon>
    </lineage>
</organism>
<dbReference type="PANTHER" id="PTHR43471:SF12">
    <property type="entry name" value="HYPOTHETICAL MEMBRANE PROTEIN, CONSERVED"/>
    <property type="match status" value="1"/>
</dbReference>
<feature type="transmembrane region" description="Helical" evidence="5">
    <location>
        <begin position="21"/>
        <end position="39"/>
    </location>
</feature>
<keyword evidence="4 5" id="KW-0472">Membrane</keyword>
<feature type="domain" description="ABC-2 type transporter transmembrane" evidence="6">
    <location>
        <begin position="43"/>
        <end position="288"/>
    </location>
</feature>
<evidence type="ECO:0000256" key="2">
    <source>
        <dbReference type="ARBA" id="ARBA00022692"/>
    </source>
</evidence>
<evidence type="ECO:0000313" key="8">
    <source>
        <dbReference type="Proteomes" id="UP000322530"/>
    </source>
</evidence>
<protein>
    <recommendedName>
        <fullName evidence="6">ABC-2 type transporter transmembrane domain-containing protein</fullName>
    </recommendedName>
</protein>
<keyword evidence="3 5" id="KW-1133">Transmembrane helix</keyword>
<dbReference type="EMBL" id="BIXY01000014">
    <property type="protein sequence ID" value="GCF07766.1"/>
    <property type="molecule type" value="Genomic_DNA"/>
</dbReference>
<dbReference type="PANTHER" id="PTHR43471">
    <property type="entry name" value="ABC TRANSPORTER PERMEASE"/>
    <property type="match status" value="1"/>
</dbReference>
<evidence type="ECO:0000256" key="4">
    <source>
        <dbReference type="ARBA" id="ARBA00023136"/>
    </source>
</evidence>
<feature type="transmembrane region" description="Helical" evidence="5">
    <location>
        <begin position="148"/>
        <end position="171"/>
    </location>
</feature>
<keyword evidence="2 5" id="KW-0812">Transmembrane</keyword>
<dbReference type="GO" id="GO:0016020">
    <property type="term" value="C:membrane"/>
    <property type="evidence" value="ECO:0007669"/>
    <property type="project" value="UniProtKB-SubCell"/>
</dbReference>
<dbReference type="Pfam" id="PF12698">
    <property type="entry name" value="ABC2_membrane_3"/>
    <property type="match status" value="1"/>
</dbReference>
<evidence type="ECO:0000256" key="5">
    <source>
        <dbReference type="SAM" id="Phobius"/>
    </source>
</evidence>
<evidence type="ECO:0000256" key="3">
    <source>
        <dbReference type="ARBA" id="ARBA00022989"/>
    </source>
</evidence>
<name>A0A5A5T9C0_9CHLR</name>
<dbReference type="Proteomes" id="UP000322530">
    <property type="component" value="Unassembled WGS sequence"/>
</dbReference>
<gene>
    <name evidence="7" type="ORF">KDI_13300</name>
</gene>
<comment type="caution">
    <text evidence="7">The sequence shown here is derived from an EMBL/GenBank/DDBJ whole genome shotgun (WGS) entry which is preliminary data.</text>
</comment>
<evidence type="ECO:0000313" key="7">
    <source>
        <dbReference type="EMBL" id="GCF07766.1"/>
    </source>
</evidence>
<dbReference type="GO" id="GO:0140359">
    <property type="term" value="F:ABC-type transporter activity"/>
    <property type="evidence" value="ECO:0007669"/>
    <property type="project" value="InterPro"/>
</dbReference>
<feature type="transmembrane region" description="Helical" evidence="5">
    <location>
        <begin position="177"/>
        <end position="198"/>
    </location>
</feature>
<accession>A0A5A5T9C0</accession>
<feature type="transmembrane region" description="Helical" evidence="5">
    <location>
        <begin position="116"/>
        <end position="136"/>
    </location>
</feature>
<feature type="transmembrane region" description="Helical" evidence="5">
    <location>
        <begin position="59"/>
        <end position="81"/>
    </location>
</feature>